<accession>A0ACB8BQW4</accession>
<protein>
    <submittedName>
        <fullName evidence="1">Uncharacterized protein</fullName>
    </submittedName>
</protein>
<evidence type="ECO:0000313" key="1">
    <source>
        <dbReference type="EMBL" id="KAH7928326.1"/>
    </source>
</evidence>
<sequence length="2732" mass="295759">MSPSRYSYTSSSENPMASSDSDGATSERHMRRVHLSPSGSYDSYSDENSIDETAEVEAALNDLDNELDNTEDVLTEWSRGSSSGGPSYTGTTPSYTTTLDTYSVYDRDRRVLSTISERTENIPSRPTSYALTAGAQRPANPTPEGNRLSAHRSGAHSPALLHARSPTDPNSDRPQGRRTGDLIAFFEDRSTTPSDTSFGHSRTTSAPGGYRTSSPFFPHSQSTPNLGSTTGYGYTATGYESRPSSPAKSKSGSTVSSSASSISEALSLSSLLSPPTRGPTTTTRSGTQLSPSDFASTFSNTFTASRSATTNLIPPRHRVIAPPSQTSPRPPLASVCNVVSAWGKRTPSLAKTAKSSTESATSPPLRGDGLFSLRRRAERGENRLREIAMAGKNSAEGPGGNGRPATPKSGTSSIIPPPFDLAELGTYARDSREPLRIGILWYLNVHSGPPYRWERCQALLYPHMLVLSWIAPGGGRGVVTLDLLNCTEVRSVPSPTHSSAREDVGTVAAKIQSDESDGPSLMDLLCPFQLLYSDGVERLAAESARERVRWVSAVWEALDRSSYLYPGDPRVIAPSRSSSLRRTSSLTDLDADFASAVSRARNARPGLGFGLSLVGGTLLGDGSPVTVSSGPRLGGDVRVTPPPSARGGKTRQLSDVSDDAFFSAGSRTSSSDPRNTNSSSFYSMTSTSSDDQQATTTGLITDETAFEFTSGGSNTQIVPSTLSYRRTESNSYLGDSHDGSYTYSYTPTSPSRTSLSRSSEVRRRGYSSRSYTYSDETSDKENSSGYTPASRSTLSTWTRSRSTTPTPGPSGSEGYETAHSPSTAPFKSLITIPSESDYSTAELCKTDASTEYVTAEKCASDVSTDYVTAEVCKTETETEYITAELCPSEPSTQYETASVCKTIPSEASTPRSLQVVDLPVEMELPPPRAPSTAPSIASPDSDIRIEIIAADIPLPTSDYSPSLSSGDHELDMEESEDISTASSIVRTSDISISLPSTVSPPSIAQPLPSLSPISSVTESSEMEVSELPVSASDATLSSASTPSVHPSHWAAETDVSFDSSLLHPTPSIQSAQLQEGVDASFETSFMRPSISPLSSLARLTPITESMSSSTASSPLPSPSPLPPAPQSVSSPTSAPTPFTVSESTESSSPSRTPSSVSDVSSISVKTPEHEESPAMIPLPGSPASTLPPAAVSMGVSVSTPRSEAPSIHSALETEHTRTHTDIITHDIDRLLHHIHKIDRFRGQENQELSENVRAIRDELYDLSDFLHQRGLAEGPPPVPHKDRPSLSVTSSSSPTHPPSSPTPSTASSSTARPVEGTTITTLRDLLHQLREQTSALWEGQVSTNHMLDELRQQRPGPQDNAEIHERLHSIETLLRTITERRVEAVEVPQRLPPEAPPSSSESSTGALSDLESLHSRWEAINRSRGERIPIHAPAPRTAGPSLDEQLLELLGAPTGLPPTGVQPPPALIPFTYQPAPRLARSRSTSPILRPRTFPVTMEPVIFSPESHRDTRRLPPRRPRPRPLTTTEPSEAYPSPLVIPAPMPGTGTAGHPPQERRPNPPLHEPLPDRPPTAPADLGGSEDPRNLQSWYHPRRGTSGGPAPPPGTYGPAGQAGVAADGGRTYVPMPPGPTVVQLPLFDTLMAILREHRLAQLATVDQQRELMRYMHGLNQWLERDVQDRQAELRGVSARVDQLRDDLGRLGMGMGPGGVQPPPTQGPGPFIVPPVPEATVLGPIGQPPIVGGVYPPPPVGFVPQSGPRPPVIPRYEGDRTPTASFSPVIPEEPWQMPEPQLAQGSRPVIPQGYYQEDPHYDPRRGRYDGRRPQDDDDEPVIPTRPSSSSGSRSPIVVPPPGQPIIFNAPPTNIVVEHSPRSRTDSVTSDSQHSYHPPPHSAEVPPIPVPVSQGGYDIPAVVPVDHSGSHSHGSPSHQTIVINQPPQPGVPGPIIAGPPVLQGPGGIPGQPGYPQPGGPQQWQGPPIIIQPQPPTGPIVVGTRSSSRGSSRTHHDEPIVVGRHSDHAPPNVIIRSPTHGSDYGDPGIHRRPSSHGFRDPAGPPVVVQAPALDPALDPTRRIADTVHVADTPIDRDRPPFQSTMKAVPGDGFIAVADHIPRTMVVGATVDHILAKETQEDTGIDVARTRTRLRTTGTEDTVVARILPKTKTIGDIIGTDAITRPRRIGDIGDRPVHHRPLSPEGEHDGGRHPVTSHPTGSVHTHRITSSPPFEEADIGGPIRHHLRHHVPSGPDDATFSDIMHDAERQLEHVAHDAVENENRREEHFRHNEEERERIFLDGEARRDQETRQRGDALFAELEDRVAGAPLPVPPPGPTHDAASIIESMHTAAQDAASRHADNILETITLEREQFTREREAMEAEREREKAEMEALRASHDAEREARIHALEEELAAVRGELENEKQLRLTEEAETRERERQEAQERDDAIRNQLGDITNLVQDQRDACAAKKELMDQRWDEKQGRREHKDSQLQELRDMVFRLVEDREADKIREEEERLANEGKPGIERVLEELAKQNAEQRELLNALSESWRMDSNRQHEETVNAVRATAQEQVPFNVQGYLDEFSKALASEVRMLLGEVGKLREERRAIHHELGLLMYMKSKYSPGGEFVDPDWKPTMPGGGPPPDAPPPEPPAPPEEAPPARPAWRTVTQRTRRIKKRQEPAPPPQPAMGPDPRQQVTSWATWQPDPASAPTPPSIEPTLLVPDRGSPGLFGPRSPRDSYRG</sequence>
<keyword evidence="2" id="KW-1185">Reference proteome</keyword>
<name>A0ACB8BQW4_9AGAM</name>
<dbReference type="EMBL" id="MU266354">
    <property type="protein sequence ID" value="KAH7928326.1"/>
    <property type="molecule type" value="Genomic_DNA"/>
</dbReference>
<gene>
    <name evidence="1" type="ORF">BV22DRAFT_1103088</name>
</gene>
<evidence type="ECO:0000313" key="2">
    <source>
        <dbReference type="Proteomes" id="UP000790709"/>
    </source>
</evidence>
<reference evidence="1" key="1">
    <citation type="journal article" date="2021" name="New Phytol.">
        <title>Evolutionary innovations through gain and loss of genes in the ectomycorrhizal Boletales.</title>
        <authorList>
            <person name="Wu G."/>
            <person name="Miyauchi S."/>
            <person name="Morin E."/>
            <person name="Kuo A."/>
            <person name="Drula E."/>
            <person name="Varga T."/>
            <person name="Kohler A."/>
            <person name="Feng B."/>
            <person name="Cao Y."/>
            <person name="Lipzen A."/>
            <person name="Daum C."/>
            <person name="Hundley H."/>
            <person name="Pangilinan J."/>
            <person name="Johnson J."/>
            <person name="Barry K."/>
            <person name="LaButti K."/>
            <person name="Ng V."/>
            <person name="Ahrendt S."/>
            <person name="Min B."/>
            <person name="Choi I.G."/>
            <person name="Park H."/>
            <person name="Plett J.M."/>
            <person name="Magnuson J."/>
            <person name="Spatafora J.W."/>
            <person name="Nagy L.G."/>
            <person name="Henrissat B."/>
            <person name="Grigoriev I.V."/>
            <person name="Yang Z.L."/>
            <person name="Xu J."/>
            <person name="Martin F.M."/>
        </authorList>
    </citation>
    <scope>NUCLEOTIDE SEQUENCE</scope>
    <source>
        <strain evidence="1">KUC20120723A-06</strain>
    </source>
</reference>
<dbReference type="Proteomes" id="UP000790709">
    <property type="component" value="Unassembled WGS sequence"/>
</dbReference>
<organism evidence="1 2">
    <name type="scientific">Leucogyrophana mollusca</name>
    <dbReference type="NCBI Taxonomy" id="85980"/>
    <lineage>
        <taxon>Eukaryota</taxon>
        <taxon>Fungi</taxon>
        <taxon>Dikarya</taxon>
        <taxon>Basidiomycota</taxon>
        <taxon>Agaricomycotina</taxon>
        <taxon>Agaricomycetes</taxon>
        <taxon>Agaricomycetidae</taxon>
        <taxon>Boletales</taxon>
        <taxon>Boletales incertae sedis</taxon>
        <taxon>Leucogyrophana</taxon>
    </lineage>
</organism>
<comment type="caution">
    <text evidence="1">The sequence shown here is derived from an EMBL/GenBank/DDBJ whole genome shotgun (WGS) entry which is preliminary data.</text>
</comment>
<proteinExistence type="predicted"/>